<dbReference type="RefSeq" id="WP_248159181.1">
    <property type="nucleotide sequence ID" value="NZ_JALNMJ010000027.1"/>
</dbReference>
<comment type="catalytic activity">
    <reaction evidence="5 8">
        <text>a 2'-deoxycytidine in DNA + S-adenosyl-L-methionine = a 5-methyl-2'-deoxycytidine in DNA + S-adenosyl-L-homocysteine + H(+)</text>
        <dbReference type="Rhea" id="RHEA:13681"/>
        <dbReference type="Rhea" id="RHEA-COMP:11369"/>
        <dbReference type="Rhea" id="RHEA-COMP:11370"/>
        <dbReference type="ChEBI" id="CHEBI:15378"/>
        <dbReference type="ChEBI" id="CHEBI:57856"/>
        <dbReference type="ChEBI" id="CHEBI:59789"/>
        <dbReference type="ChEBI" id="CHEBI:85452"/>
        <dbReference type="ChEBI" id="CHEBI:85454"/>
        <dbReference type="EC" id="2.1.1.37"/>
    </reaction>
</comment>
<evidence type="ECO:0000256" key="2">
    <source>
        <dbReference type="ARBA" id="ARBA00022679"/>
    </source>
</evidence>
<proteinExistence type="inferred from homology"/>
<comment type="caution">
    <text evidence="10">The sequence shown here is derived from an EMBL/GenBank/DDBJ whole genome shotgun (WGS) entry which is preliminary data.</text>
</comment>
<evidence type="ECO:0000256" key="7">
    <source>
        <dbReference type="RuleBase" id="RU000416"/>
    </source>
</evidence>
<feature type="active site" evidence="6">
    <location>
        <position position="84"/>
    </location>
</feature>
<sequence length="448" mass="49275">MNKRPIGIDLFAGAGGMSLGFEQAGFDVVAAVEIDPVHCAVHEFNFPETAIIPKSVVGLSAVEIRERAGIGNRRVDCVFGGPPCQGFSLIGHRAFDDPRNALVMEFVRLVAELDARTFVFENVKGLTVGKHKKFLEELACEFESHGYEVNFKNKKGTVLNASNFDVPQHRERLILIGAKKGENLPHYPGAVTTAADGKKPIEGLPLGPTVEEAIGDLPDVDQFPSLLSGDTVNSVKFGALSSYGKKMRCLENNSWHFGYQRLWQPNKLTSSARTEHTEISRKRFAATEPGSVEPISRFYKLAANGLSNTLRAGTDGSRGAFTSPRPVHYKYPRCISVREMARLHGYPDWFRFHVTKWHGARQIGNSVPPPLARAVATAVIDALGVTPTQPDYAIELGRRSLLEMDLTAAAKKFGVPPIPSRRDRKSGAKKRKQEEIEETLIAKRTAYG</sequence>
<dbReference type="PRINTS" id="PR00105">
    <property type="entry name" value="C5METTRFRASE"/>
</dbReference>
<dbReference type="InterPro" id="IPR050390">
    <property type="entry name" value="C5-Methyltransferase"/>
</dbReference>
<evidence type="ECO:0000256" key="4">
    <source>
        <dbReference type="ARBA" id="ARBA00022747"/>
    </source>
</evidence>
<dbReference type="Gene3D" id="3.90.120.10">
    <property type="entry name" value="DNA Methylase, subunit A, domain 2"/>
    <property type="match status" value="1"/>
</dbReference>
<dbReference type="PROSITE" id="PS00094">
    <property type="entry name" value="C5_MTASE_1"/>
    <property type="match status" value="1"/>
</dbReference>
<dbReference type="PROSITE" id="PS51679">
    <property type="entry name" value="SAM_MT_C5"/>
    <property type="match status" value="1"/>
</dbReference>
<comment type="similarity">
    <text evidence="6 7">Belongs to the class I-like SAM-binding methyltransferase superfamily. C5-methyltransferase family.</text>
</comment>
<dbReference type="PANTHER" id="PTHR10629">
    <property type="entry name" value="CYTOSINE-SPECIFIC METHYLTRANSFERASE"/>
    <property type="match status" value="1"/>
</dbReference>
<organism evidence="10 11">
    <name type="scientific">Roseibium sediminicola</name>
    <dbReference type="NCBI Taxonomy" id="2933272"/>
    <lineage>
        <taxon>Bacteria</taxon>
        <taxon>Pseudomonadati</taxon>
        <taxon>Pseudomonadota</taxon>
        <taxon>Alphaproteobacteria</taxon>
        <taxon>Hyphomicrobiales</taxon>
        <taxon>Stappiaceae</taxon>
        <taxon>Roseibium</taxon>
    </lineage>
</organism>
<keyword evidence="2 6" id="KW-0808">Transferase</keyword>
<dbReference type="SUPFAM" id="SSF53335">
    <property type="entry name" value="S-adenosyl-L-methionine-dependent methyltransferases"/>
    <property type="match status" value="1"/>
</dbReference>
<dbReference type="PANTHER" id="PTHR10629:SF52">
    <property type="entry name" value="DNA (CYTOSINE-5)-METHYLTRANSFERASE 1"/>
    <property type="match status" value="1"/>
</dbReference>
<protein>
    <recommendedName>
        <fullName evidence="8">Cytosine-specific methyltransferase</fullName>
        <ecNumber evidence="8">2.1.1.37</ecNumber>
    </recommendedName>
</protein>
<dbReference type="InterPro" id="IPR031303">
    <property type="entry name" value="C5_meth_CS"/>
</dbReference>
<keyword evidence="1 6" id="KW-0489">Methyltransferase</keyword>
<evidence type="ECO:0000256" key="3">
    <source>
        <dbReference type="ARBA" id="ARBA00022691"/>
    </source>
</evidence>
<dbReference type="GO" id="GO:0008168">
    <property type="term" value="F:methyltransferase activity"/>
    <property type="evidence" value="ECO:0007669"/>
    <property type="project" value="UniProtKB-KW"/>
</dbReference>
<dbReference type="EC" id="2.1.1.37" evidence="8"/>
<accession>A0ABT0H1F7</accession>
<evidence type="ECO:0000313" key="10">
    <source>
        <dbReference type="EMBL" id="MCK7615526.1"/>
    </source>
</evidence>
<evidence type="ECO:0000256" key="5">
    <source>
        <dbReference type="ARBA" id="ARBA00047422"/>
    </source>
</evidence>
<dbReference type="Pfam" id="PF00145">
    <property type="entry name" value="DNA_methylase"/>
    <property type="match status" value="1"/>
</dbReference>
<dbReference type="GO" id="GO:0032259">
    <property type="term" value="P:methylation"/>
    <property type="evidence" value="ECO:0007669"/>
    <property type="project" value="UniProtKB-KW"/>
</dbReference>
<feature type="compositionally biased region" description="Basic residues" evidence="9">
    <location>
        <begin position="422"/>
        <end position="431"/>
    </location>
</feature>
<evidence type="ECO:0000313" key="11">
    <source>
        <dbReference type="Proteomes" id="UP001431221"/>
    </source>
</evidence>
<keyword evidence="3 6" id="KW-0949">S-adenosyl-L-methionine</keyword>
<evidence type="ECO:0000256" key="9">
    <source>
        <dbReference type="SAM" id="MobiDB-lite"/>
    </source>
</evidence>
<name>A0ABT0H1F7_9HYPH</name>
<feature type="region of interest" description="Disordered" evidence="9">
    <location>
        <begin position="413"/>
        <end position="435"/>
    </location>
</feature>
<dbReference type="InterPro" id="IPR018117">
    <property type="entry name" value="C5_DNA_meth_AS"/>
</dbReference>
<dbReference type="NCBIfam" id="TIGR00675">
    <property type="entry name" value="dcm"/>
    <property type="match status" value="1"/>
</dbReference>
<reference evidence="10" key="1">
    <citation type="submission" date="2022-04" db="EMBL/GenBank/DDBJ databases">
        <title>Roseibium sp. CAU 1639 isolated from mud.</title>
        <authorList>
            <person name="Kim W."/>
        </authorList>
    </citation>
    <scope>NUCLEOTIDE SEQUENCE</scope>
    <source>
        <strain evidence="10">CAU 1639</strain>
    </source>
</reference>
<dbReference type="InterPro" id="IPR001525">
    <property type="entry name" value="C5_MeTfrase"/>
</dbReference>
<keyword evidence="11" id="KW-1185">Reference proteome</keyword>
<dbReference type="PROSITE" id="PS00095">
    <property type="entry name" value="C5_MTASE_2"/>
    <property type="match status" value="1"/>
</dbReference>
<dbReference type="InterPro" id="IPR029063">
    <property type="entry name" value="SAM-dependent_MTases_sf"/>
</dbReference>
<evidence type="ECO:0000256" key="6">
    <source>
        <dbReference type="PROSITE-ProRule" id="PRU01016"/>
    </source>
</evidence>
<dbReference type="Gene3D" id="3.40.50.150">
    <property type="entry name" value="Vaccinia Virus protein VP39"/>
    <property type="match status" value="1"/>
</dbReference>
<dbReference type="EMBL" id="JALNMJ010000027">
    <property type="protein sequence ID" value="MCK7615526.1"/>
    <property type="molecule type" value="Genomic_DNA"/>
</dbReference>
<evidence type="ECO:0000256" key="1">
    <source>
        <dbReference type="ARBA" id="ARBA00022603"/>
    </source>
</evidence>
<dbReference type="Proteomes" id="UP001431221">
    <property type="component" value="Unassembled WGS sequence"/>
</dbReference>
<gene>
    <name evidence="10" type="ORF">M0H32_25430</name>
</gene>
<keyword evidence="4" id="KW-0680">Restriction system</keyword>
<evidence type="ECO:0000256" key="8">
    <source>
        <dbReference type="RuleBase" id="RU000417"/>
    </source>
</evidence>